<organism evidence="8 9">
    <name type="scientific">Operophtera brumata</name>
    <name type="common">Winter moth</name>
    <name type="synonym">Phalaena brumata</name>
    <dbReference type="NCBI Taxonomy" id="104452"/>
    <lineage>
        <taxon>Eukaryota</taxon>
        <taxon>Metazoa</taxon>
        <taxon>Ecdysozoa</taxon>
        <taxon>Arthropoda</taxon>
        <taxon>Hexapoda</taxon>
        <taxon>Insecta</taxon>
        <taxon>Pterygota</taxon>
        <taxon>Neoptera</taxon>
        <taxon>Endopterygota</taxon>
        <taxon>Lepidoptera</taxon>
        <taxon>Glossata</taxon>
        <taxon>Ditrysia</taxon>
        <taxon>Geometroidea</taxon>
        <taxon>Geometridae</taxon>
        <taxon>Larentiinae</taxon>
        <taxon>Operophtera</taxon>
    </lineage>
</organism>
<keyword evidence="2 7" id="KW-0479">Metal-binding</keyword>
<dbReference type="InterPro" id="IPR023635">
    <property type="entry name" value="Peptide_deformylase"/>
</dbReference>
<dbReference type="FunFam" id="3.90.45.10:FF:000003">
    <property type="entry name" value="Peptide deformylase"/>
    <property type="match status" value="1"/>
</dbReference>
<keyword evidence="4 7" id="KW-0648">Protein biosynthesis</keyword>
<dbReference type="PANTHER" id="PTHR10458">
    <property type="entry name" value="PEPTIDE DEFORMYLASE"/>
    <property type="match status" value="1"/>
</dbReference>
<evidence type="ECO:0000256" key="1">
    <source>
        <dbReference type="ARBA" id="ARBA00010759"/>
    </source>
</evidence>
<evidence type="ECO:0000313" key="9">
    <source>
        <dbReference type="Proteomes" id="UP000037510"/>
    </source>
</evidence>
<dbReference type="AlphaFoldDB" id="A0A0L7K3Z8"/>
<keyword evidence="9" id="KW-1185">Reference proteome</keyword>
<dbReference type="PIRSF" id="PIRSF004749">
    <property type="entry name" value="Pep_def"/>
    <property type="match status" value="1"/>
</dbReference>
<keyword evidence="3 7" id="KW-0378">Hydrolase</keyword>
<dbReference type="Gene3D" id="3.90.45.10">
    <property type="entry name" value="Peptide deformylase"/>
    <property type="match status" value="1"/>
</dbReference>
<gene>
    <name evidence="8" type="ORF">OBRU01_25670</name>
</gene>
<accession>A0A0L7K3Z8</accession>
<reference evidence="8 9" key="1">
    <citation type="journal article" date="2015" name="Genome Biol. Evol.">
        <title>The genome of winter moth (Operophtera brumata) provides a genomic perspective on sexual dimorphism and phenology.</title>
        <authorList>
            <person name="Derks M.F."/>
            <person name="Smit S."/>
            <person name="Salis L."/>
            <person name="Schijlen E."/>
            <person name="Bossers A."/>
            <person name="Mateman C."/>
            <person name="Pijl A.S."/>
            <person name="de Ridder D."/>
            <person name="Groenen M.A."/>
            <person name="Visser M.E."/>
            <person name="Megens H.J."/>
        </authorList>
    </citation>
    <scope>NUCLEOTIDE SEQUENCE [LARGE SCALE GENOMIC DNA]</scope>
    <source>
        <strain evidence="8">WM2013NL</strain>
        <tissue evidence="8">Head and thorax</tissue>
    </source>
</reference>
<dbReference type="NCBIfam" id="NF001159">
    <property type="entry name" value="PRK00150.1-3"/>
    <property type="match status" value="1"/>
</dbReference>
<dbReference type="STRING" id="104452.A0A0L7K3Z8"/>
<protein>
    <recommendedName>
        <fullName evidence="7">Peptide deformylase</fullName>
        <ecNumber evidence="7">3.5.1.88</ecNumber>
    </recommendedName>
</protein>
<dbReference type="SUPFAM" id="SSF56420">
    <property type="entry name" value="Peptide deformylase"/>
    <property type="match status" value="1"/>
</dbReference>
<dbReference type="Proteomes" id="UP000037510">
    <property type="component" value="Unassembled WGS sequence"/>
</dbReference>
<dbReference type="EC" id="3.5.1.88" evidence="7"/>
<evidence type="ECO:0000256" key="4">
    <source>
        <dbReference type="ARBA" id="ARBA00022917"/>
    </source>
</evidence>
<evidence type="ECO:0000256" key="6">
    <source>
        <dbReference type="ARBA" id="ARBA00048875"/>
    </source>
</evidence>
<name>A0A0L7K3Z8_OPEBR</name>
<dbReference type="HAMAP" id="MF_00163">
    <property type="entry name" value="Pep_deformylase"/>
    <property type="match status" value="1"/>
</dbReference>
<dbReference type="EMBL" id="JTDY01011199">
    <property type="protein sequence ID" value="KOB57385.1"/>
    <property type="molecule type" value="Genomic_DNA"/>
</dbReference>
<comment type="catalytic activity">
    <reaction evidence="6 7">
        <text>N-terminal N-formyl-L-methionyl-[peptide] + H2O = N-terminal L-methionyl-[peptide] + formate</text>
        <dbReference type="Rhea" id="RHEA:24420"/>
        <dbReference type="Rhea" id="RHEA-COMP:10639"/>
        <dbReference type="Rhea" id="RHEA-COMP:10640"/>
        <dbReference type="ChEBI" id="CHEBI:15377"/>
        <dbReference type="ChEBI" id="CHEBI:15740"/>
        <dbReference type="ChEBI" id="CHEBI:49298"/>
        <dbReference type="ChEBI" id="CHEBI:64731"/>
        <dbReference type="EC" id="3.5.1.88"/>
    </reaction>
</comment>
<dbReference type="PANTHER" id="PTHR10458:SF2">
    <property type="entry name" value="PEPTIDE DEFORMYLASE, MITOCHONDRIAL"/>
    <property type="match status" value="1"/>
</dbReference>
<dbReference type="GO" id="GO:0006412">
    <property type="term" value="P:translation"/>
    <property type="evidence" value="ECO:0007669"/>
    <property type="project" value="UniProtKB-KW"/>
</dbReference>
<evidence type="ECO:0000256" key="2">
    <source>
        <dbReference type="ARBA" id="ARBA00022723"/>
    </source>
</evidence>
<dbReference type="PRINTS" id="PR01576">
    <property type="entry name" value="PDEFORMYLASE"/>
</dbReference>
<dbReference type="Pfam" id="PF01327">
    <property type="entry name" value="Pep_deformylase"/>
    <property type="match status" value="1"/>
</dbReference>
<comment type="function">
    <text evidence="5 7">Removes the formyl group from the N-terminal Met of newly synthesized proteins.</text>
</comment>
<dbReference type="GO" id="GO:0042586">
    <property type="term" value="F:peptide deformylase activity"/>
    <property type="evidence" value="ECO:0007669"/>
    <property type="project" value="UniProtKB-EC"/>
</dbReference>
<dbReference type="CDD" id="cd00487">
    <property type="entry name" value="Pep_deformylase"/>
    <property type="match status" value="1"/>
</dbReference>
<dbReference type="InterPro" id="IPR036821">
    <property type="entry name" value="Peptide_deformylase_sf"/>
</dbReference>
<comment type="caution">
    <text evidence="8">The sequence shown here is derived from an EMBL/GenBank/DDBJ whole genome shotgun (WGS) entry which is preliminary data.</text>
</comment>
<evidence type="ECO:0000256" key="3">
    <source>
        <dbReference type="ARBA" id="ARBA00022801"/>
    </source>
</evidence>
<dbReference type="GO" id="GO:0046872">
    <property type="term" value="F:metal ion binding"/>
    <property type="evidence" value="ECO:0007669"/>
    <property type="project" value="UniProtKB-KW"/>
</dbReference>
<proteinExistence type="inferred from homology"/>
<evidence type="ECO:0000256" key="7">
    <source>
        <dbReference type="RuleBase" id="RU362111"/>
    </source>
</evidence>
<evidence type="ECO:0000256" key="5">
    <source>
        <dbReference type="ARBA" id="ARBA00037114"/>
    </source>
</evidence>
<dbReference type="GO" id="GO:0005739">
    <property type="term" value="C:mitochondrion"/>
    <property type="evidence" value="ECO:0007669"/>
    <property type="project" value="TreeGrafter"/>
</dbReference>
<evidence type="ECO:0000313" key="8">
    <source>
        <dbReference type="EMBL" id="KOB57385.1"/>
    </source>
</evidence>
<comment type="similarity">
    <text evidence="1 7">Belongs to the polypeptide deformylase family.</text>
</comment>
<sequence>MSLTRRFLNWYARLSPSHGKTNPPYEHVVQIGDPRLRRICEPVPVDKIKTNEVQSVIKKLEHVLKKYKSLGMSAPQIGVNMRIFVMRFTPDQVSNAPKTIVKLRGLDVVPFTVFVNPKLKVVDFNKVAHSEGCESVQGYEADVPRYKQVQVSGYNENGDPTSRVYKDWAARIAQHEIEHLDGKLYVDTMDRKTLTCTCWEEVNLSKGKIVIPFAPK</sequence>